<dbReference type="PANTHER" id="PTHR14000:SF1">
    <property type="entry name" value="HISTONE H2A DEUBIQUITINASE (DUF3755)"/>
    <property type="match status" value="1"/>
</dbReference>
<feature type="region of interest" description="Disordered" evidence="1">
    <location>
        <begin position="23"/>
        <end position="47"/>
    </location>
</feature>
<name>A0AAW1QQH5_9CHLO</name>
<dbReference type="PANTHER" id="PTHR14000">
    <property type="entry name" value="FINGER CCCH DOMAIN PROTEIN, PUTATIVE (DUF3755)-RELATED"/>
    <property type="match status" value="1"/>
</dbReference>
<dbReference type="EMBL" id="JALJOR010000002">
    <property type="protein sequence ID" value="KAK9823722.1"/>
    <property type="molecule type" value="Genomic_DNA"/>
</dbReference>
<organism evidence="2 3">
    <name type="scientific">[Myrmecia] bisecta</name>
    <dbReference type="NCBI Taxonomy" id="41462"/>
    <lineage>
        <taxon>Eukaryota</taxon>
        <taxon>Viridiplantae</taxon>
        <taxon>Chlorophyta</taxon>
        <taxon>core chlorophytes</taxon>
        <taxon>Trebouxiophyceae</taxon>
        <taxon>Trebouxiales</taxon>
        <taxon>Trebouxiaceae</taxon>
        <taxon>Myrmecia</taxon>
    </lineage>
</organism>
<evidence type="ECO:0000256" key="1">
    <source>
        <dbReference type="SAM" id="MobiDB-lite"/>
    </source>
</evidence>
<evidence type="ECO:0000313" key="2">
    <source>
        <dbReference type="EMBL" id="KAK9823722.1"/>
    </source>
</evidence>
<feature type="compositionally biased region" description="Polar residues" evidence="1">
    <location>
        <begin position="23"/>
        <end position="46"/>
    </location>
</feature>
<sequence length="168" mass="18569">MHNTQATARGSCQGCAKVSGDMQQLQRGSDDASTGSSEALGTANQQERGRCGARAGLEAVQLRARAETAYWTDWTSVDQAALEQSLRRYPAGQYPPLERYVRIAACLEGKDVRDVAFRNYAILCAFYANLGQHKADEDNDLLRRFRDNILVILNQINSASAEAMRHQS</sequence>
<evidence type="ECO:0000313" key="3">
    <source>
        <dbReference type="Proteomes" id="UP001489004"/>
    </source>
</evidence>
<dbReference type="Gene3D" id="1.10.10.60">
    <property type="entry name" value="Homeodomain-like"/>
    <property type="match status" value="1"/>
</dbReference>
<dbReference type="AlphaFoldDB" id="A0AAW1QQH5"/>
<proteinExistence type="predicted"/>
<accession>A0AAW1QQH5</accession>
<reference evidence="2 3" key="1">
    <citation type="journal article" date="2024" name="Nat. Commun.">
        <title>Phylogenomics reveals the evolutionary origins of lichenization in chlorophyte algae.</title>
        <authorList>
            <person name="Puginier C."/>
            <person name="Libourel C."/>
            <person name="Otte J."/>
            <person name="Skaloud P."/>
            <person name="Haon M."/>
            <person name="Grisel S."/>
            <person name="Petersen M."/>
            <person name="Berrin J.G."/>
            <person name="Delaux P.M."/>
            <person name="Dal Grande F."/>
            <person name="Keller J."/>
        </authorList>
    </citation>
    <scope>NUCLEOTIDE SEQUENCE [LARGE SCALE GENOMIC DNA]</scope>
    <source>
        <strain evidence="2 3">SAG 2043</strain>
    </source>
</reference>
<protein>
    <submittedName>
        <fullName evidence="2">Uncharacterized protein</fullName>
    </submittedName>
</protein>
<gene>
    <name evidence="2" type="ORF">WJX72_004912</name>
</gene>
<dbReference type="Proteomes" id="UP001489004">
    <property type="component" value="Unassembled WGS sequence"/>
</dbReference>
<keyword evidence="3" id="KW-1185">Reference proteome</keyword>
<comment type="caution">
    <text evidence="2">The sequence shown here is derived from an EMBL/GenBank/DDBJ whole genome shotgun (WGS) entry which is preliminary data.</text>
</comment>